<dbReference type="PATRIC" id="fig|269796.9.peg.3224"/>
<dbReference type="GO" id="GO:0110154">
    <property type="term" value="P:RNA decapping"/>
    <property type="evidence" value="ECO:0007669"/>
    <property type="project" value="TreeGrafter"/>
</dbReference>
<dbReference type="CDD" id="cd00144">
    <property type="entry name" value="MPP_PPP_family"/>
    <property type="match status" value="1"/>
</dbReference>
<evidence type="ECO:0000313" key="2">
    <source>
        <dbReference type="EMBL" id="ABC23906.1"/>
    </source>
</evidence>
<dbReference type="InterPro" id="IPR029052">
    <property type="entry name" value="Metallo-depent_PP-like"/>
</dbReference>
<dbReference type="KEGG" id="rru:Rru_A3111"/>
<keyword evidence="2" id="KW-0378">Hydrolase</keyword>
<reference evidence="2 3" key="1">
    <citation type="journal article" date="2011" name="Stand. Genomic Sci.">
        <title>Complete genome sequence of Rhodospirillum rubrum type strain (S1).</title>
        <authorList>
            <person name="Munk A.C."/>
            <person name="Copeland A."/>
            <person name="Lucas S."/>
            <person name="Lapidus A."/>
            <person name="Del Rio T.G."/>
            <person name="Barry K."/>
            <person name="Detter J.C."/>
            <person name="Hammon N."/>
            <person name="Israni S."/>
            <person name="Pitluck S."/>
            <person name="Brettin T."/>
            <person name="Bruce D."/>
            <person name="Han C."/>
            <person name="Tapia R."/>
            <person name="Gilna P."/>
            <person name="Schmutz J."/>
            <person name="Larimer F."/>
            <person name="Land M."/>
            <person name="Kyrpides N.C."/>
            <person name="Mavromatis K."/>
            <person name="Richardson P."/>
            <person name="Rohde M."/>
            <person name="Goker M."/>
            <person name="Klenk H.P."/>
            <person name="Zhang Y."/>
            <person name="Roberts G.P."/>
            <person name="Reslewic S."/>
            <person name="Schwartz D.C."/>
        </authorList>
    </citation>
    <scope>NUCLEOTIDE SEQUENCE [LARGE SCALE GENOMIC DNA]</scope>
    <source>
        <strain evidence="3">ATCC 11170 / ATH 1.1.1 / DSM 467 / LMG 4362 / NCIMB 8255 / S1</strain>
    </source>
</reference>
<dbReference type="SUPFAM" id="SSF56300">
    <property type="entry name" value="Metallo-dependent phosphatases"/>
    <property type="match status" value="1"/>
</dbReference>
<dbReference type="EC" id="3.1.3.16" evidence="2"/>
<proteinExistence type="predicted"/>
<protein>
    <submittedName>
        <fullName evidence="2">Metallophosphoesterase</fullName>
        <ecNumber evidence="2">3.1.3.16</ecNumber>
    </submittedName>
</protein>
<dbReference type="PhylomeDB" id="Q2RPN9"/>
<dbReference type="PANTHER" id="PTHR42850">
    <property type="entry name" value="METALLOPHOSPHOESTERASE"/>
    <property type="match status" value="1"/>
</dbReference>
<dbReference type="Pfam" id="PF00149">
    <property type="entry name" value="Metallophos"/>
    <property type="match status" value="1"/>
</dbReference>
<dbReference type="Proteomes" id="UP000001929">
    <property type="component" value="Chromosome"/>
</dbReference>
<feature type="domain" description="Calcineurin-like phosphoesterase" evidence="1">
    <location>
        <begin position="30"/>
        <end position="219"/>
    </location>
</feature>
<dbReference type="GO" id="GO:0004722">
    <property type="term" value="F:protein serine/threonine phosphatase activity"/>
    <property type="evidence" value="ECO:0007669"/>
    <property type="project" value="UniProtKB-EC"/>
</dbReference>
<gene>
    <name evidence="2" type="ordered locus">Rru_A3111</name>
</gene>
<keyword evidence="3" id="KW-1185">Reference proteome</keyword>
<dbReference type="EMBL" id="CP000230">
    <property type="protein sequence ID" value="ABC23906.1"/>
    <property type="molecule type" value="Genomic_DNA"/>
</dbReference>
<dbReference type="AlphaFoldDB" id="Q2RPN9"/>
<evidence type="ECO:0000259" key="1">
    <source>
        <dbReference type="Pfam" id="PF00149"/>
    </source>
</evidence>
<accession>Q2RPN9</accession>
<sequence length="260" mass="28461">MSNEGGLLALLRGWFGGVSAKRWRTPPSTRLYAVGDIHGRDDLLERLMARILEDGRAGAPERRVVVFLGDYVDRGPGSADVLDLLAGWAPPDLQVVCLKGNHEAMMMAFLAEPEGGKRWIASGGAAALASYGITLASTKGGDLRRAGEALNRVLPAHHRRFLEGLALSHVEGDYCFVHAGLRPGRALKDQDADDLLWIRKPFLTFEGTFPHMVVHGHTPSREPVIRPHRLGIDTGAWTRGMLTCVVLEGSERRFLSVKDD</sequence>
<evidence type="ECO:0000313" key="3">
    <source>
        <dbReference type="Proteomes" id="UP000001929"/>
    </source>
</evidence>
<dbReference type="GO" id="GO:0005737">
    <property type="term" value="C:cytoplasm"/>
    <property type="evidence" value="ECO:0007669"/>
    <property type="project" value="TreeGrafter"/>
</dbReference>
<organism evidence="2 3">
    <name type="scientific">Rhodospirillum rubrum (strain ATCC 11170 / ATH 1.1.1 / DSM 467 / LMG 4362 / NCIMB 8255 / S1)</name>
    <dbReference type="NCBI Taxonomy" id="269796"/>
    <lineage>
        <taxon>Bacteria</taxon>
        <taxon>Pseudomonadati</taxon>
        <taxon>Pseudomonadota</taxon>
        <taxon>Alphaproteobacteria</taxon>
        <taxon>Rhodospirillales</taxon>
        <taxon>Rhodospirillaceae</taxon>
        <taxon>Rhodospirillum</taxon>
    </lineage>
</organism>
<dbReference type="eggNOG" id="COG0639">
    <property type="taxonomic scope" value="Bacteria"/>
</dbReference>
<dbReference type="Gene3D" id="3.60.21.10">
    <property type="match status" value="1"/>
</dbReference>
<dbReference type="EnsemblBacteria" id="ABC23906">
    <property type="protein sequence ID" value="ABC23906"/>
    <property type="gene ID" value="Rru_A3111"/>
</dbReference>
<dbReference type="HOGENOM" id="CLU_023125_4_1_5"/>
<dbReference type="RefSeq" id="WP_011390859.1">
    <property type="nucleotide sequence ID" value="NC_007643.1"/>
</dbReference>
<name>Q2RPN9_RHORT</name>
<dbReference type="InterPro" id="IPR050126">
    <property type="entry name" value="Ap4A_hydrolase"/>
</dbReference>
<dbReference type="GO" id="GO:0008803">
    <property type="term" value="F:bis(5'-nucleosyl)-tetraphosphatase (symmetrical) activity"/>
    <property type="evidence" value="ECO:0007669"/>
    <property type="project" value="TreeGrafter"/>
</dbReference>
<dbReference type="STRING" id="269796.Rru_A3111"/>
<dbReference type="InterPro" id="IPR004843">
    <property type="entry name" value="Calcineurin-like_PHP"/>
</dbReference>
<dbReference type="PANTHER" id="PTHR42850:SF4">
    <property type="entry name" value="ZINC-DEPENDENT ENDOPOLYPHOSPHATASE"/>
    <property type="match status" value="1"/>
</dbReference>